<dbReference type="GO" id="GO:0005737">
    <property type="term" value="C:cytoplasm"/>
    <property type="evidence" value="ECO:0007669"/>
    <property type="project" value="TreeGrafter"/>
</dbReference>
<dbReference type="OrthoDB" id="9802241at2"/>
<dbReference type="InterPro" id="IPR009006">
    <property type="entry name" value="Ala_racemase/Decarboxylase_C"/>
</dbReference>
<evidence type="ECO:0000256" key="2">
    <source>
        <dbReference type="ARBA" id="ARBA00008872"/>
    </source>
</evidence>
<keyword evidence="8" id="KW-1185">Reference proteome</keyword>
<dbReference type="Gene3D" id="2.40.37.10">
    <property type="entry name" value="Lyase, Ornithine Decarboxylase, Chain A, domain 1"/>
    <property type="match status" value="1"/>
</dbReference>
<sequence>MTQRIHDYLERTAHEAPCLVMDLERVRDNYQAFAHAMPDTRVFYAIKANPAPAILELLAELSSCFDAASVAEIRMALAAGATPDRISYSNTIKRERDIATAFDLGVRQFAFDCDAELEKIARVAPGSRVVCRLLCDGEGADWPLSKKFGCAPAMAGRLMRRAHELGLEAHGLAFHVGSQQPNPGMWDGALATCADLFRQLGEQGIEMKMVNLGGGFPARYLRDVPQVEMYGQAITGSLKRHFGNRIPQTIIEPGRGLVGDAGVIRSEIVLISKKDDDDPVRWVYLDIGKFGGLAETIDEAIRYPIRTDHDGEELAPVVLAGPTCDSVDVMYEKEPYLLPVSIEIGETVTIESTGAYTATYASNGFNGFDPLRCVCI</sequence>
<dbReference type="Pfam" id="PF02784">
    <property type="entry name" value="Orn_Arg_deC_N"/>
    <property type="match status" value="1"/>
</dbReference>
<dbReference type="AlphaFoldDB" id="A0A2M9G6C8"/>
<dbReference type="PRINTS" id="PR01179">
    <property type="entry name" value="ODADCRBXLASE"/>
</dbReference>
<dbReference type="InterPro" id="IPR000183">
    <property type="entry name" value="Orn/DAP/Arg_de-COase"/>
</dbReference>
<dbReference type="SUPFAM" id="SSF51419">
    <property type="entry name" value="PLP-binding barrel"/>
    <property type="match status" value="1"/>
</dbReference>
<dbReference type="Proteomes" id="UP000229498">
    <property type="component" value="Unassembled WGS sequence"/>
</dbReference>
<feature type="active site" description="Proton donor" evidence="5">
    <location>
        <position position="324"/>
    </location>
</feature>
<dbReference type="InterPro" id="IPR002433">
    <property type="entry name" value="Orn_de-COase"/>
</dbReference>
<dbReference type="GO" id="GO:0033387">
    <property type="term" value="P:putrescine biosynthetic process from arginine, via ornithine"/>
    <property type="evidence" value="ECO:0007669"/>
    <property type="project" value="TreeGrafter"/>
</dbReference>
<evidence type="ECO:0000259" key="6">
    <source>
        <dbReference type="Pfam" id="PF02784"/>
    </source>
</evidence>
<gene>
    <name evidence="7" type="ORF">CVT23_03290</name>
</gene>
<evidence type="ECO:0000313" key="7">
    <source>
        <dbReference type="EMBL" id="PJK31262.1"/>
    </source>
</evidence>
<dbReference type="PANTHER" id="PTHR11482:SF6">
    <property type="entry name" value="ORNITHINE DECARBOXYLASE 1-RELATED"/>
    <property type="match status" value="1"/>
</dbReference>
<dbReference type="GO" id="GO:0004586">
    <property type="term" value="F:ornithine decarboxylase activity"/>
    <property type="evidence" value="ECO:0007669"/>
    <property type="project" value="TreeGrafter"/>
</dbReference>
<dbReference type="PRINTS" id="PR01182">
    <property type="entry name" value="ORNDCRBXLASE"/>
</dbReference>
<comment type="similarity">
    <text evidence="2">Belongs to the Orn/Lys/Arg decarboxylase class-II family.</text>
</comment>
<dbReference type="SUPFAM" id="SSF50621">
    <property type="entry name" value="Alanine racemase C-terminal domain-like"/>
    <property type="match status" value="1"/>
</dbReference>
<name>A0A2M9G6C8_9PROT</name>
<feature type="domain" description="Orn/DAP/Arg decarboxylase 2 N-terminal" evidence="6">
    <location>
        <begin position="24"/>
        <end position="258"/>
    </location>
</feature>
<feature type="modified residue" description="N6-(pyridoxal phosphate)lysine" evidence="5">
    <location>
        <position position="47"/>
    </location>
</feature>
<evidence type="ECO:0000313" key="8">
    <source>
        <dbReference type="Proteomes" id="UP000229498"/>
    </source>
</evidence>
<dbReference type="EMBL" id="PHIG01000007">
    <property type="protein sequence ID" value="PJK31262.1"/>
    <property type="molecule type" value="Genomic_DNA"/>
</dbReference>
<evidence type="ECO:0000256" key="3">
    <source>
        <dbReference type="ARBA" id="ARBA00022898"/>
    </source>
</evidence>
<dbReference type="InterPro" id="IPR022644">
    <property type="entry name" value="De-COase2_N"/>
</dbReference>
<keyword evidence="4" id="KW-0456">Lyase</keyword>
<keyword evidence="3 5" id="KW-0663">Pyridoxal phosphate</keyword>
<evidence type="ECO:0000256" key="5">
    <source>
        <dbReference type="PIRSR" id="PIRSR600183-50"/>
    </source>
</evidence>
<dbReference type="PANTHER" id="PTHR11482">
    <property type="entry name" value="ARGININE/DIAMINOPIMELATE/ORNITHINE DECARBOXYLASE"/>
    <property type="match status" value="1"/>
</dbReference>
<evidence type="ECO:0000256" key="4">
    <source>
        <dbReference type="ARBA" id="ARBA00023239"/>
    </source>
</evidence>
<dbReference type="PROSITE" id="PS00879">
    <property type="entry name" value="ODR_DC_2_2"/>
    <property type="match status" value="1"/>
</dbReference>
<dbReference type="CDD" id="cd00622">
    <property type="entry name" value="PLPDE_III_ODC"/>
    <property type="match status" value="1"/>
</dbReference>
<dbReference type="FunFam" id="2.40.37.10:FF:000004">
    <property type="entry name" value="Ornithine decarboxylase"/>
    <property type="match status" value="1"/>
</dbReference>
<reference evidence="7 8" key="1">
    <citation type="submission" date="2017-11" db="EMBL/GenBank/DDBJ databases">
        <title>Draft genome sequence of Rhizobiales bacterium SY3-13.</title>
        <authorList>
            <person name="Sun C."/>
        </authorList>
    </citation>
    <scope>NUCLEOTIDE SEQUENCE [LARGE SCALE GENOMIC DNA]</scope>
    <source>
        <strain evidence="7 8">SY3-13</strain>
    </source>
</reference>
<comment type="cofactor">
    <cofactor evidence="1 5">
        <name>pyridoxal 5'-phosphate</name>
        <dbReference type="ChEBI" id="CHEBI:597326"/>
    </cofactor>
</comment>
<dbReference type="RefSeq" id="WP_109796121.1">
    <property type="nucleotide sequence ID" value="NZ_PHIG01000007.1"/>
</dbReference>
<dbReference type="FunFam" id="3.20.20.10:FF:000008">
    <property type="entry name" value="Ornithine decarboxylase"/>
    <property type="match status" value="1"/>
</dbReference>
<accession>A0A2M9G6C8</accession>
<dbReference type="Gene3D" id="3.20.20.10">
    <property type="entry name" value="Alanine racemase"/>
    <property type="match status" value="1"/>
</dbReference>
<protein>
    <submittedName>
        <fullName evidence="7">Ornithine decarboxylase</fullName>
    </submittedName>
</protein>
<comment type="caution">
    <text evidence="7">The sequence shown here is derived from an EMBL/GenBank/DDBJ whole genome shotgun (WGS) entry which is preliminary data.</text>
</comment>
<proteinExistence type="inferred from homology"/>
<evidence type="ECO:0000256" key="1">
    <source>
        <dbReference type="ARBA" id="ARBA00001933"/>
    </source>
</evidence>
<dbReference type="InterPro" id="IPR022657">
    <property type="entry name" value="De-COase2_CS"/>
</dbReference>
<dbReference type="InterPro" id="IPR029066">
    <property type="entry name" value="PLP-binding_barrel"/>
</dbReference>
<organism evidence="7 8">
    <name type="scientific">Minwuia thermotolerans</name>
    <dbReference type="NCBI Taxonomy" id="2056226"/>
    <lineage>
        <taxon>Bacteria</taxon>
        <taxon>Pseudomonadati</taxon>
        <taxon>Pseudomonadota</taxon>
        <taxon>Alphaproteobacteria</taxon>
        <taxon>Minwuiales</taxon>
        <taxon>Minwuiaceae</taxon>
        <taxon>Minwuia</taxon>
    </lineage>
</organism>